<dbReference type="AlphaFoldDB" id="A0A1H0U444"/>
<organism evidence="2 3">
    <name type="scientific">Actinopolyspora xinjiangensis</name>
    <dbReference type="NCBI Taxonomy" id="405564"/>
    <lineage>
        <taxon>Bacteria</taxon>
        <taxon>Bacillati</taxon>
        <taxon>Actinomycetota</taxon>
        <taxon>Actinomycetes</taxon>
        <taxon>Actinopolysporales</taxon>
        <taxon>Actinopolysporaceae</taxon>
        <taxon>Actinopolyspora</taxon>
    </lineage>
</organism>
<evidence type="ECO:0000313" key="3">
    <source>
        <dbReference type="Proteomes" id="UP000199497"/>
    </source>
</evidence>
<sequence length="127" mass="13735">MGASGARLWREMTEDGSLPPMAMVLLLEACRIADRLDQLDRQLQGEAWLEFQQDEESGSVVVVMDKALAEARQQATAFKQIVAELRQASGGRGKSKASQGEKRSERGANGIADLTSRIASRRSSSAG</sequence>
<feature type="compositionally biased region" description="Low complexity" evidence="1">
    <location>
        <begin position="116"/>
        <end position="127"/>
    </location>
</feature>
<protein>
    <submittedName>
        <fullName evidence="2">Uncharacterized protein</fullName>
    </submittedName>
</protein>
<reference evidence="3" key="1">
    <citation type="submission" date="2016-10" db="EMBL/GenBank/DDBJ databases">
        <authorList>
            <person name="Varghese N."/>
            <person name="Submissions S."/>
        </authorList>
    </citation>
    <scope>NUCLEOTIDE SEQUENCE [LARGE SCALE GENOMIC DNA]</scope>
    <source>
        <strain evidence="3">DSM 46732</strain>
    </source>
</reference>
<dbReference type="RefSeq" id="WP_211481301.1">
    <property type="nucleotide sequence ID" value="NZ_FNJR01000006.1"/>
</dbReference>
<keyword evidence="3" id="KW-1185">Reference proteome</keyword>
<proteinExistence type="predicted"/>
<evidence type="ECO:0000313" key="2">
    <source>
        <dbReference type="EMBL" id="SDP60901.1"/>
    </source>
</evidence>
<dbReference type="STRING" id="405564.SAMN04487905_10633"/>
<name>A0A1H0U444_9ACTN</name>
<dbReference type="Proteomes" id="UP000199497">
    <property type="component" value="Unassembled WGS sequence"/>
</dbReference>
<accession>A0A1H0U444</accession>
<feature type="region of interest" description="Disordered" evidence="1">
    <location>
        <begin position="88"/>
        <end position="127"/>
    </location>
</feature>
<gene>
    <name evidence="2" type="ORF">SAMN04487905_10633</name>
</gene>
<dbReference type="EMBL" id="FNJR01000006">
    <property type="protein sequence ID" value="SDP60901.1"/>
    <property type="molecule type" value="Genomic_DNA"/>
</dbReference>
<evidence type="ECO:0000256" key="1">
    <source>
        <dbReference type="SAM" id="MobiDB-lite"/>
    </source>
</evidence>